<proteinExistence type="predicted"/>
<reference evidence="3" key="1">
    <citation type="journal article" date="2018" name="Proc. Natl. Acad. Sci. U.S.A.">
        <title>Linking secondary metabolites to gene clusters through genome sequencing of six diverse Aspergillus species.</title>
        <authorList>
            <person name="Kaerboelling I."/>
            <person name="Vesth T.C."/>
            <person name="Frisvad J.C."/>
            <person name="Nybo J.L."/>
            <person name="Theobald S."/>
            <person name="Kuo A."/>
            <person name="Bowyer P."/>
            <person name="Matsuda Y."/>
            <person name="Mondo S."/>
            <person name="Lyhne E.K."/>
            <person name="Kogle M.E."/>
            <person name="Clum A."/>
            <person name="Lipzen A."/>
            <person name="Salamov A."/>
            <person name="Ngan C.Y."/>
            <person name="Daum C."/>
            <person name="Chiniquy J."/>
            <person name="Barry K."/>
            <person name="LaButti K."/>
            <person name="Haridas S."/>
            <person name="Simmons B.A."/>
            <person name="Magnuson J.K."/>
            <person name="Mortensen U.H."/>
            <person name="Larsen T.O."/>
            <person name="Grigoriev I.V."/>
            <person name="Baker S.E."/>
            <person name="Andersen M.R."/>
        </authorList>
    </citation>
    <scope>NUCLEOTIDE SEQUENCE [LARGE SCALE GENOMIC DNA]</scope>
    <source>
        <strain evidence="3">IBT 16806</strain>
    </source>
</reference>
<sequence>MEGKETNSQVSGHESGYAFTPPYPQSYNMLPFGAPGMPGFAPQQGQYMMAPGNPNPSQPLQQECPFMYSPFYGMQSMAHALPGVIGQAHGMQAGLPAANTQLQLSVRPKQTGFAPAGSHWAPRSSLHQLLEHDSEHREIATQAADCEKSFDTVALPTEMPIGSQVHKRMPPQWGVVKIANIPYSVTRQEIVQFLGRQARLVTPQQGCAIHIIMERSTAKTMDCYAEFQSTTDAQETATRINRIYETGRAPRLGNRSVDVEFSNQDALLKDLFPVPSASSGKMLCLPPSPMMTPFLLGSRAFSPARKSTLYKVNPFRLMLLCFPWYATKLYTVHDRNQLFELVNRHILSLVARVKRSNTVGLDQRLLRELLYAGLNCPAFNERQKFTLCVNSEDTTEILKFPDMGKWFPFDTLVKLPKTEESTLLLPNNFPLTNIHLESPYGPIWLEWPSNIAKTMTWEDASSHEMSILSHLVLTGWMKNDQENTKKSGLLSESTTGSSRESHANTIVSSGSDNSPVNVRTSSRTDIFATPSRRASVQLGSRSSFAESSDDGWRRAMYMHSSAGIRGRFPGHRNTLSSPTCLPSAGNH</sequence>
<feature type="region of interest" description="Disordered" evidence="1">
    <location>
        <begin position="483"/>
        <end position="549"/>
    </location>
</feature>
<evidence type="ECO:0008006" key="4">
    <source>
        <dbReference type="Google" id="ProtNLM"/>
    </source>
</evidence>
<dbReference type="InterPro" id="IPR012677">
    <property type="entry name" value="Nucleotide-bd_a/b_plait_sf"/>
</dbReference>
<dbReference type="InterPro" id="IPR035979">
    <property type="entry name" value="RBD_domain_sf"/>
</dbReference>
<feature type="region of interest" description="Disordered" evidence="1">
    <location>
        <begin position="564"/>
        <end position="587"/>
    </location>
</feature>
<dbReference type="STRING" id="1392255.A0A2I1CER6"/>
<evidence type="ECO:0000256" key="1">
    <source>
        <dbReference type="SAM" id="MobiDB-lite"/>
    </source>
</evidence>
<feature type="compositionally biased region" description="Polar residues" evidence="1">
    <location>
        <begin position="503"/>
        <end position="524"/>
    </location>
</feature>
<evidence type="ECO:0000313" key="2">
    <source>
        <dbReference type="EMBL" id="PKX96104.1"/>
    </source>
</evidence>
<comment type="caution">
    <text evidence="2">The sequence shown here is derived from an EMBL/GenBank/DDBJ whole genome shotgun (WGS) entry which is preliminary data.</text>
</comment>
<dbReference type="VEuPathDB" id="FungiDB:P174DRAFT_459570"/>
<dbReference type="OrthoDB" id="336240at2759"/>
<dbReference type="Proteomes" id="UP000234474">
    <property type="component" value="Unassembled WGS sequence"/>
</dbReference>
<dbReference type="GO" id="GO:0003676">
    <property type="term" value="F:nucleic acid binding"/>
    <property type="evidence" value="ECO:0007669"/>
    <property type="project" value="InterPro"/>
</dbReference>
<keyword evidence="3" id="KW-1185">Reference proteome</keyword>
<dbReference type="Gene3D" id="3.30.70.330">
    <property type="match status" value="1"/>
</dbReference>
<dbReference type="AlphaFoldDB" id="A0A2I1CER6"/>
<dbReference type="GeneID" id="36537099"/>
<organism evidence="2 3">
    <name type="scientific">Aspergillus novofumigatus (strain IBT 16806)</name>
    <dbReference type="NCBI Taxonomy" id="1392255"/>
    <lineage>
        <taxon>Eukaryota</taxon>
        <taxon>Fungi</taxon>
        <taxon>Dikarya</taxon>
        <taxon>Ascomycota</taxon>
        <taxon>Pezizomycotina</taxon>
        <taxon>Eurotiomycetes</taxon>
        <taxon>Eurotiomycetidae</taxon>
        <taxon>Eurotiales</taxon>
        <taxon>Aspergillaceae</taxon>
        <taxon>Aspergillus</taxon>
        <taxon>Aspergillus subgen. Fumigati</taxon>
    </lineage>
</organism>
<name>A0A2I1CER6_ASPN1</name>
<evidence type="ECO:0000313" key="3">
    <source>
        <dbReference type="Proteomes" id="UP000234474"/>
    </source>
</evidence>
<dbReference type="OMA" id="CAIHIIM"/>
<dbReference type="EMBL" id="MSZS01000003">
    <property type="protein sequence ID" value="PKX96104.1"/>
    <property type="molecule type" value="Genomic_DNA"/>
</dbReference>
<feature type="compositionally biased region" description="Polar residues" evidence="1">
    <location>
        <begin position="532"/>
        <end position="546"/>
    </location>
</feature>
<feature type="compositionally biased region" description="Low complexity" evidence="1">
    <location>
        <begin position="487"/>
        <end position="498"/>
    </location>
</feature>
<dbReference type="SUPFAM" id="SSF54928">
    <property type="entry name" value="RNA-binding domain, RBD"/>
    <property type="match status" value="1"/>
</dbReference>
<gene>
    <name evidence="2" type="ORF">P174DRAFT_459570</name>
</gene>
<protein>
    <recommendedName>
        <fullName evidence="4">RRM domain-containing protein</fullName>
    </recommendedName>
</protein>
<dbReference type="RefSeq" id="XP_024684699.1">
    <property type="nucleotide sequence ID" value="XM_024829773.1"/>
</dbReference>
<accession>A0A2I1CER6</accession>
<feature type="compositionally biased region" description="Polar residues" evidence="1">
    <location>
        <begin position="573"/>
        <end position="587"/>
    </location>
</feature>